<dbReference type="Proteomes" id="UP000735302">
    <property type="component" value="Unassembled WGS sequence"/>
</dbReference>
<evidence type="ECO:0000313" key="3">
    <source>
        <dbReference type="Proteomes" id="UP000735302"/>
    </source>
</evidence>
<accession>A0AAV3ZGI0</accession>
<dbReference type="EMBL" id="BLXT01002422">
    <property type="protein sequence ID" value="GFN94259.1"/>
    <property type="molecule type" value="Genomic_DNA"/>
</dbReference>
<sequence length="87" mass="9985">MLDQTVPTDREKLQMDKHWRQTHTQRAPNINSDLIALCFEATNKVLRKHGARNGFPRCNTSIPPCFWFPRGRSIPKMAAILLAPIES</sequence>
<name>A0AAV3ZGI0_9GAST</name>
<protein>
    <submittedName>
        <fullName evidence="2">Uncharacterized protein</fullName>
    </submittedName>
</protein>
<comment type="caution">
    <text evidence="2">The sequence shown here is derived from an EMBL/GenBank/DDBJ whole genome shotgun (WGS) entry which is preliminary data.</text>
</comment>
<proteinExistence type="predicted"/>
<feature type="compositionally biased region" description="Basic and acidic residues" evidence="1">
    <location>
        <begin position="8"/>
        <end position="19"/>
    </location>
</feature>
<evidence type="ECO:0000256" key="1">
    <source>
        <dbReference type="SAM" id="MobiDB-lite"/>
    </source>
</evidence>
<gene>
    <name evidence="2" type="ORF">PoB_002076500</name>
</gene>
<reference evidence="2 3" key="1">
    <citation type="journal article" date="2021" name="Elife">
        <title>Chloroplast acquisition without the gene transfer in kleptoplastic sea slugs, Plakobranchus ocellatus.</title>
        <authorList>
            <person name="Maeda T."/>
            <person name="Takahashi S."/>
            <person name="Yoshida T."/>
            <person name="Shimamura S."/>
            <person name="Takaki Y."/>
            <person name="Nagai Y."/>
            <person name="Toyoda A."/>
            <person name="Suzuki Y."/>
            <person name="Arimoto A."/>
            <person name="Ishii H."/>
            <person name="Satoh N."/>
            <person name="Nishiyama T."/>
            <person name="Hasebe M."/>
            <person name="Maruyama T."/>
            <person name="Minagawa J."/>
            <person name="Obokata J."/>
            <person name="Shigenobu S."/>
        </authorList>
    </citation>
    <scope>NUCLEOTIDE SEQUENCE [LARGE SCALE GENOMIC DNA]</scope>
</reference>
<keyword evidence="3" id="KW-1185">Reference proteome</keyword>
<organism evidence="2 3">
    <name type="scientific">Plakobranchus ocellatus</name>
    <dbReference type="NCBI Taxonomy" id="259542"/>
    <lineage>
        <taxon>Eukaryota</taxon>
        <taxon>Metazoa</taxon>
        <taxon>Spiralia</taxon>
        <taxon>Lophotrochozoa</taxon>
        <taxon>Mollusca</taxon>
        <taxon>Gastropoda</taxon>
        <taxon>Heterobranchia</taxon>
        <taxon>Euthyneura</taxon>
        <taxon>Panpulmonata</taxon>
        <taxon>Sacoglossa</taxon>
        <taxon>Placobranchoidea</taxon>
        <taxon>Plakobranchidae</taxon>
        <taxon>Plakobranchus</taxon>
    </lineage>
</organism>
<feature type="region of interest" description="Disordered" evidence="1">
    <location>
        <begin position="1"/>
        <end position="25"/>
    </location>
</feature>
<evidence type="ECO:0000313" key="2">
    <source>
        <dbReference type="EMBL" id="GFN94259.1"/>
    </source>
</evidence>
<dbReference type="AlphaFoldDB" id="A0AAV3ZGI0"/>